<dbReference type="PANTHER" id="PTHR11911:SF111">
    <property type="entry name" value="INOSINE-5'-MONOPHOSPHATE DEHYDROGENASE"/>
    <property type="match status" value="1"/>
</dbReference>
<dbReference type="Gene3D" id="3.20.20.70">
    <property type="entry name" value="Aldolase class I"/>
    <property type="match status" value="1"/>
</dbReference>
<dbReference type="Proteomes" id="UP000199163">
    <property type="component" value="Unassembled WGS sequence"/>
</dbReference>
<organism evidence="22 23">
    <name type="scientific">Alteribacillus persepolensis</name>
    <dbReference type="NCBI Taxonomy" id="568899"/>
    <lineage>
        <taxon>Bacteria</taxon>
        <taxon>Bacillati</taxon>
        <taxon>Bacillota</taxon>
        <taxon>Bacilli</taxon>
        <taxon>Bacillales</taxon>
        <taxon>Bacillaceae</taxon>
        <taxon>Alteribacillus</taxon>
    </lineage>
</organism>
<accession>A0A1G8IY60</accession>
<feature type="binding site" evidence="13 15">
    <location>
        <position position="304"/>
    </location>
    <ligand>
        <name>IMP</name>
        <dbReference type="ChEBI" id="CHEBI:58053"/>
    </ligand>
</feature>
<evidence type="ECO:0000256" key="15">
    <source>
        <dbReference type="PIRSR" id="PIRSR000130-2"/>
    </source>
</evidence>
<keyword evidence="7 13" id="KW-0658">Purine biosynthesis</keyword>
<dbReference type="PROSITE" id="PS51371">
    <property type="entry name" value="CBS"/>
    <property type="match status" value="2"/>
</dbReference>
<feature type="binding site" evidence="13 15">
    <location>
        <begin position="386"/>
        <end position="390"/>
    </location>
    <ligand>
        <name>IMP</name>
        <dbReference type="ChEBI" id="CHEBI:58053"/>
    </ligand>
</feature>
<dbReference type="GO" id="GO:0003938">
    <property type="term" value="F:IMP dehydrogenase activity"/>
    <property type="evidence" value="ECO:0007669"/>
    <property type="project" value="UniProtKB-UniRule"/>
</dbReference>
<feature type="binding site" description="in other chain" evidence="13 17">
    <location>
        <position position="303"/>
    </location>
    <ligand>
        <name>K(+)</name>
        <dbReference type="ChEBI" id="CHEBI:29103"/>
        <note>ligand shared between two tetrameric partners</note>
    </ligand>
</feature>
<dbReference type="CDD" id="cd00381">
    <property type="entry name" value="IMPDH"/>
    <property type="match status" value="1"/>
</dbReference>
<evidence type="ECO:0000256" key="14">
    <source>
        <dbReference type="PIRSR" id="PIRSR000130-1"/>
    </source>
</evidence>
<evidence type="ECO:0000256" key="1">
    <source>
        <dbReference type="ARBA" id="ARBA00001958"/>
    </source>
</evidence>
<feature type="binding site" evidence="13">
    <location>
        <position position="469"/>
    </location>
    <ligand>
        <name>K(+)</name>
        <dbReference type="ChEBI" id="CHEBI:29103"/>
        <note>ligand shared between two tetrameric partners</note>
    </ligand>
</feature>
<name>A0A1G8IY60_9BACI</name>
<feature type="binding site" evidence="13">
    <location>
        <position position="470"/>
    </location>
    <ligand>
        <name>K(+)</name>
        <dbReference type="ChEBI" id="CHEBI:29103"/>
        <note>ligand shared between two tetrameric partners</note>
    </ligand>
</feature>
<evidence type="ECO:0000256" key="9">
    <source>
        <dbReference type="ARBA" id="ARBA00023002"/>
    </source>
</evidence>
<dbReference type="Pfam" id="PF00571">
    <property type="entry name" value="CBS"/>
    <property type="match status" value="2"/>
</dbReference>
<dbReference type="CDD" id="cd04601">
    <property type="entry name" value="CBS_pair_IMPDH"/>
    <property type="match status" value="1"/>
</dbReference>
<proteinExistence type="inferred from homology"/>
<dbReference type="OrthoDB" id="9805398at2"/>
<evidence type="ECO:0000256" key="18">
    <source>
        <dbReference type="PROSITE-ProRule" id="PRU00703"/>
    </source>
</evidence>
<dbReference type="GO" id="GO:0046872">
    <property type="term" value="F:metal ion binding"/>
    <property type="evidence" value="ECO:0007669"/>
    <property type="project" value="UniProtKB-UniRule"/>
</dbReference>
<dbReference type="FunFam" id="3.20.20.70:FF:000003">
    <property type="entry name" value="GMP reductase"/>
    <property type="match status" value="1"/>
</dbReference>
<comment type="cofactor">
    <cofactor evidence="1 13">
        <name>K(+)</name>
        <dbReference type="ChEBI" id="CHEBI:29103"/>
    </cofactor>
</comment>
<protein>
    <recommendedName>
        <fullName evidence="13 20">Inosine-5'-monophosphate dehydrogenase</fullName>
        <shortName evidence="13">IMP dehydrogenase</shortName>
        <shortName evidence="13">IMPD</shortName>
        <shortName evidence="13">IMPDH</shortName>
        <ecNumber evidence="13 20">1.1.1.205</ecNumber>
    </recommendedName>
</protein>
<dbReference type="STRING" id="568899.SAMN05192534_12718"/>
<evidence type="ECO:0000256" key="7">
    <source>
        <dbReference type="ARBA" id="ARBA00022755"/>
    </source>
</evidence>
<dbReference type="SUPFAM" id="SSF51412">
    <property type="entry name" value="Inosine monophosphate dehydrogenase (IMPDH)"/>
    <property type="match status" value="1"/>
</dbReference>
<comment type="function">
    <text evidence="13">Catalyzes the conversion of inosine 5'-phosphate (IMP) to xanthosine 5'-phosphate (XMP), the first committed and rate-limiting step in the de novo synthesis of guanine nucleotides, and therefore plays an important role in the regulation of cell growth.</text>
</comment>
<evidence type="ECO:0000256" key="6">
    <source>
        <dbReference type="ARBA" id="ARBA00022749"/>
    </source>
</evidence>
<dbReference type="InterPro" id="IPR046342">
    <property type="entry name" value="CBS_dom_sf"/>
</dbReference>
<reference evidence="22 23" key="1">
    <citation type="submission" date="2016-10" db="EMBL/GenBank/DDBJ databases">
        <authorList>
            <person name="de Groot N.N."/>
        </authorList>
    </citation>
    <scope>NUCLEOTIDE SEQUENCE [LARGE SCALE GENOMIC DNA]</scope>
    <source>
        <strain evidence="22 23">DSM 21632</strain>
    </source>
</reference>
<dbReference type="PROSITE" id="PS00487">
    <property type="entry name" value="IMP_DH_GMP_RED"/>
    <property type="match status" value="1"/>
</dbReference>
<evidence type="ECO:0000256" key="8">
    <source>
        <dbReference type="ARBA" id="ARBA00022958"/>
    </source>
</evidence>
<dbReference type="AlphaFoldDB" id="A0A1G8IY60"/>
<comment type="similarity">
    <text evidence="2 13 19">Belongs to the IMPDH/GMPR family.</text>
</comment>
<feature type="domain" description="CBS" evidence="21">
    <location>
        <begin position="155"/>
        <end position="215"/>
    </location>
</feature>
<gene>
    <name evidence="13" type="primary">guaB</name>
    <name evidence="22" type="ORF">SAMN05192534_12718</name>
</gene>
<comment type="caution">
    <text evidence="13">Lacks conserved residue(s) required for the propagation of feature annotation.</text>
</comment>
<keyword evidence="5" id="KW-0677">Repeat</keyword>
<dbReference type="InterPro" id="IPR013785">
    <property type="entry name" value="Aldolase_TIM"/>
</dbReference>
<dbReference type="PANTHER" id="PTHR11911">
    <property type="entry name" value="INOSINE-5-MONOPHOSPHATE DEHYDROGENASE RELATED"/>
    <property type="match status" value="1"/>
</dbReference>
<evidence type="ECO:0000256" key="20">
    <source>
        <dbReference type="RuleBase" id="RU003928"/>
    </source>
</evidence>
<keyword evidence="6 13" id="KW-0332">GMP biosynthesis</keyword>
<dbReference type="RefSeq" id="WP_091276045.1">
    <property type="nucleotide sequence ID" value="NZ_FNDK01000027.1"/>
</dbReference>
<feature type="active site" description="Proton acceptor" evidence="13 14">
    <location>
        <position position="402"/>
    </location>
</feature>
<dbReference type="Pfam" id="PF00478">
    <property type="entry name" value="IMPDH"/>
    <property type="match status" value="1"/>
</dbReference>
<dbReference type="SUPFAM" id="SSF54631">
    <property type="entry name" value="CBS-domain pair"/>
    <property type="match status" value="1"/>
</dbReference>
<evidence type="ECO:0000313" key="22">
    <source>
        <dbReference type="EMBL" id="SDI23742.1"/>
    </source>
</evidence>
<feature type="binding site" evidence="13 15">
    <location>
        <position position="414"/>
    </location>
    <ligand>
        <name>IMP</name>
        <dbReference type="ChEBI" id="CHEBI:58053"/>
    </ligand>
</feature>
<dbReference type="UniPathway" id="UPA00601">
    <property type="reaction ID" value="UER00295"/>
</dbReference>
<feature type="binding site" evidence="13 16">
    <location>
        <begin position="299"/>
        <end position="301"/>
    </location>
    <ligand>
        <name>NAD(+)</name>
        <dbReference type="ChEBI" id="CHEBI:57540"/>
    </ligand>
</feature>
<keyword evidence="23" id="KW-1185">Reference proteome</keyword>
<feature type="binding site" evidence="13">
    <location>
        <position position="249"/>
    </location>
    <ligand>
        <name>NAD(+)</name>
        <dbReference type="ChEBI" id="CHEBI:57540"/>
    </ligand>
</feature>
<keyword evidence="10 13" id="KW-0520">NAD</keyword>
<evidence type="ECO:0000256" key="19">
    <source>
        <dbReference type="RuleBase" id="RU003927"/>
    </source>
</evidence>
<keyword evidence="11 18" id="KW-0129">CBS domain</keyword>
<evidence type="ECO:0000256" key="10">
    <source>
        <dbReference type="ARBA" id="ARBA00023027"/>
    </source>
</evidence>
<dbReference type="GO" id="GO:0000166">
    <property type="term" value="F:nucleotide binding"/>
    <property type="evidence" value="ECO:0007669"/>
    <property type="project" value="UniProtKB-UniRule"/>
</dbReference>
<feature type="domain" description="CBS" evidence="21">
    <location>
        <begin position="95"/>
        <end position="153"/>
    </location>
</feature>
<dbReference type="GO" id="GO:0006183">
    <property type="term" value="P:GTP biosynthetic process"/>
    <property type="evidence" value="ECO:0007669"/>
    <property type="project" value="TreeGrafter"/>
</dbReference>
<evidence type="ECO:0000256" key="3">
    <source>
        <dbReference type="ARBA" id="ARBA00011881"/>
    </source>
</evidence>
<keyword evidence="4 13" id="KW-0479">Metal-binding</keyword>
<evidence type="ECO:0000256" key="17">
    <source>
        <dbReference type="PIRSR" id="PIRSR000130-4"/>
    </source>
</evidence>
<evidence type="ECO:0000256" key="12">
    <source>
        <dbReference type="ARBA" id="ARBA00048028"/>
    </source>
</evidence>
<feature type="binding site" evidence="13">
    <location>
        <position position="468"/>
    </location>
    <ligand>
        <name>K(+)</name>
        <dbReference type="ChEBI" id="CHEBI:29103"/>
        <note>ligand shared between two tetrameric partners</note>
    </ligand>
</feature>
<dbReference type="InterPro" id="IPR000644">
    <property type="entry name" value="CBS_dom"/>
</dbReference>
<dbReference type="EC" id="1.1.1.205" evidence="13 20"/>
<feature type="binding site" evidence="13 15">
    <location>
        <begin position="339"/>
        <end position="341"/>
    </location>
    <ligand>
        <name>IMP</name>
        <dbReference type="ChEBI" id="CHEBI:58053"/>
    </ligand>
</feature>
<comment type="pathway">
    <text evidence="13 20">Purine metabolism; XMP biosynthesis via de novo pathway; XMP from IMP: step 1/1.</text>
</comment>
<evidence type="ECO:0000256" key="16">
    <source>
        <dbReference type="PIRSR" id="PIRSR000130-3"/>
    </source>
</evidence>
<keyword evidence="9 13" id="KW-0560">Oxidoreductase</keyword>
<evidence type="ECO:0000256" key="5">
    <source>
        <dbReference type="ARBA" id="ARBA00022737"/>
    </source>
</evidence>
<feature type="binding site" evidence="16">
    <location>
        <begin position="249"/>
        <end position="251"/>
    </location>
    <ligand>
        <name>NAD(+)</name>
        <dbReference type="ChEBI" id="CHEBI:57540"/>
    </ligand>
</feature>
<dbReference type="NCBIfam" id="TIGR01302">
    <property type="entry name" value="IMP_dehydrog"/>
    <property type="match status" value="1"/>
</dbReference>
<dbReference type="EMBL" id="FNDK01000027">
    <property type="protein sequence ID" value="SDI23742.1"/>
    <property type="molecule type" value="Genomic_DNA"/>
</dbReference>
<dbReference type="SMART" id="SM00116">
    <property type="entry name" value="CBS"/>
    <property type="match status" value="2"/>
</dbReference>
<comment type="catalytic activity">
    <reaction evidence="12 13 20">
        <text>IMP + NAD(+) + H2O = XMP + NADH + H(+)</text>
        <dbReference type="Rhea" id="RHEA:11708"/>
        <dbReference type="ChEBI" id="CHEBI:15377"/>
        <dbReference type="ChEBI" id="CHEBI:15378"/>
        <dbReference type="ChEBI" id="CHEBI:57464"/>
        <dbReference type="ChEBI" id="CHEBI:57540"/>
        <dbReference type="ChEBI" id="CHEBI:57945"/>
        <dbReference type="ChEBI" id="CHEBI:58053"/>
        <dbReference type="EC" id="1.1.1.205"/>
    </reaction>
</comment>
<dbReference type="InterPro" id="IPR005990">
    <property type="entry name" value="IMP_DH"/>
</dbReference>
<feature type="active site" description="Thioimidate intermediate" evidence="13 14">
    <location>
        <position position="306"/>
    </location>
</feature>
<evidence type="ECO:0000256" key="11">
    <source>
        <dbReference type="ARBA" id="ARBA00023122"/>
    </source>
</evidence>
<evidence type="ECO:0000256" key="2">
    <source>
        <dbReference type="ARBA" id="ARBA00005502"/>
    </source>
</evidence>
<evidence type="ECO:0000259" key="21">
    <source>
        <dbReference type="PROSITE" id="PS51371"/>
    </source>
</evidence>
<sequence>MREDKFAKEGLTFDDVLLVPDRSDIHPRDVSVKTSLSEKLNLNIPIVSAGMDTVTEASLAIAIAREGGLGIIHKNMSIEEQAEMVDQVKRSESGVITDPFFLTPERQVFDAEHLMGKYRISGVPIVDDNQKLVGILTNRDLRFVEDYSIRIEEVMTSSNLVTAPVGTTLQEAEKILQEHKIEKLPLVEEDQTLKGLITIKDIEKVIEFPHSAKDEQGRLLAGAAVGVTNDAFKRIEALVKAEVDVIVIDTAHGHSKGVLDKVGEIREAYPDLTIIAGNVATAEGTRDLIEAGADVVKVGIGPGSICTTRVVAGVGVPQITAVYDCAREASKYDVPIIADGGIKYSGDIVKALAAGGHAVMLGSILAGVTESPGETEIYQGRQFKVYRGMGSMGAMEQGSKDRYFQENNQKLVPEGIEGRIPYKGPLSETLHQLIGGIRAGMGYCGTSTMEELRENARFTRITNAGLKESHPHDVQITKEAPNYNL</sequence>
<dbReference type="InterPro" id="IPR001093">
    <property type="entry name" value="IMP_DH_GMPRt"/>
</dbReference>
<evidence type="ECO:0000256" key="4">
    <source>
        <dbReference type="ARBA" id="ARBA00022723"/>
    </source>
</evidence>
<dbReference type="InterPro" id="IPR015875">
    <property type="entry name" value="IMP_DH/GMP_Rdtase_CS"/>
</dbReference>
<comment type="activity regulation">
    <text evidence="13">Mycophenolic acid (MPA) is a non-competitive inhibitor that prevents formation of the closed enzyme conformation by binding to the same site as the amobile flap. In contrast, mizoribine monophosphate (MZP) is a competitive inhibitor that induces the closed conformation. MPA is a potent inhibitor of mammalian IMPDHs but a poor inhibitor of the bacterial enzymes. MZP is a more potent inhibitor of bacterial IMPDH.</text>
</comment>
<comment type="subunit">
    <text evidence="3 13">Homotetramer.</text>
</comment>
<feature type="binding site" evidence="13 15">
    <location>
        <begin position="362"/>
        <end position="363"/>
    </location>
    <ligand>
        <name>IMP</name>
        <dbReference type="ChEBI" id="CHEBI:58053"/>
    </ligand>
</feature>
<dbReference type="HAMAP" id="MF_01964">
    <property type="entry name" value="IMPDH"/>
    <property type="match status" value="1"/>
</dbReference>
<keyword evidence="8 13" id="KW-0630">Potassium</keyword>
<dbReference type="SMART" id="SM01240">
    <property type="entry name" value="IMPDH"/>
    <property type="match status" value="1"/>
</dbReference>
<evidence type="ECO:0000256" key="13">
    <source>
        <dbReference type="HAMAP-Rule" id="MF_01964"/>
    </source>
</evidence>
<feature type="binding site" description="in other chain" evidence="13 17">
    <location>
        <position position="306"/>
    </location>
    <ligand>
        <name>K(+)</name>
        <dbReference type="ChEBI" id="CHEBI:29103"/>
        <note>ligand shared between two tetrameric partners</note>
    </ligand>
</feature>
<evidence type="ECO:0000313" key="23">
    <source>
        <dbReference type="Proteomes" id="UP000199163"/>
    </source>
</evidence>
<dbReference type="GO" id="GO:0006177">
    <property type="term" value="P:GMP biosynthetic process"/>
    <property type="evidence" value="ECO:0007669"/>
    <property type="project" value="UniProtKB-UniRule"/>
</dbReference>
<feature type="binding site" description="in other chain" evidence="13 17">
    <location>
        <position position="301"/>
    </location>
    <ligand>
        <name>K(+)</name>
        <dbReference type="ChEBI" id="CHEBI:29103"/>
        <note>ligand shared between two tetrameric partners</note>
    </ligand>
</feature>
<dbReference type="PIRSF" id="PIRSF000130">
    <property type="entry name" value="IMPDH"/>
    <property type="match status" value="1"/>
</dbReference>